<organism evidence="1">
    <name type="scientific">gut metagenome</name>
    <dbReference type="NCBI Taxonomy" id="749906"/>
    <lineage>
        <taxon>unclassified sequences</taxon>
        <taxon>metagenomes</taxon>
        <taxon>organismal metagenomes</taxon>
    </lineage>
</organism>
<sequence length="205" mass="23911">RAKDTLSVKLLGGPNLSVYADAVKNPDLLLDAEVMQHYSYRMEESVNINDRPHYVISFQPAALLPYALYYGKLYIDKERLSFSRLEFFLSMDDRRKATEAILRRKPMGLRFKPIGVAFLVTYKERDGISYLSYIRNTVRFKCDWKRRLFSTNYTIVSEMVVTDGMAQDESIPYRLSFKPNQALSDRVSDFHDPDFVGSLQHHRAY</sequence>
<dbReference type="AlphaFoldDB" id="J9FK33"/>
<dbReference type="EMBL" id="AMCI01006174">
    <property type="protein sequence ID" value="EJW94788.1"/>
    <property type="molecule type" value="Genomic_DNA"/>
</dbReference>
<comment type="caution">
    <text evidence="1">The sequence shown here is derived from an EMBL/GenBank/DDBJ whole genome shotgun (WGS) entry which is preliminary data.</text>
</comment>
<name>J9FK33_9ZZZZ</name>
<protein>
    <submittedName>
        <fullName evidence="1">Uncharacterized protein</fullName>
    </submittedName>
</protein>
<proteinExistence type="predicted"/>
<reference evidence="1" key="1">
    <citation type="journal article" date="2012" name="PLoS ONE">
        <title>Gene sets for utilization of primary and secondary nutrition supplies in the distal gut of endangered iberian lynx.</title>
        <authorList>
            <person name="Alcaide M."/>
            <person name="Messina E."/>
            <person name="Richter M."/>
            <person name="Bargiela R."/>
            <person name="Peplies J."/>
            <person name="Huws S.A."/>
            <person name="Newbold C.J."/>
            <person name="Golyshin P.N."/>
            <person name="Simon M.A."/>
            <person name="Lopez G."/>
            <person name="Yakimov M.M."/>
            <person name="Ferrer M."/>
        </authorList>
    </citation>
    <scope>NUCLEOTIDE SEQUENCE</scope>
</reference>
<accession>J9FK33</accession>
<gene>
    <name evidence="1" type="ORF">EVA_17105</name>
</gene>
<evidence type="ECO:0000313" key="1">
    <source>
        <dbReference type="EMBL" id="EJW94788.1"/>
    </source>
</evidence>
<feature type="non-terminal residue" evidence="1">
    <location>
        <position position="1"/>
    </location>
</feature>